<organism evidence="3 4">
    <name type="scientific">Paenibacillus gyeongsangnamensis</name>
    <dbReference type="NCBI Taxonomy" id="3388067"/>
    <lineage>
        <taxon>Bacteria</taxon>
        <taxon>Bacillati</taxon>
        <taxon>Bacillota</taxon>
        <taxon>Bacilli</taxon>
        <taxon>Bacillales</taxon>
        <taxon>Paenibacillaceae</taxon>
        <taxon>Paenibacillus</taxon>
    </lineage>
</organism>
<dbReference type="PANTHER" id="PTHR21064">
    <property type="entry name" value="AMINOGLYCOSIDE PHOSPHOTRANSFERASE DOMAIN-CONTAINING PROTEIN-RELATED"/>
    <property type="match status" value="1"/>
</dbReference>
<dbReference type="Proteomes" id="UP001527882">
    <property type="component" value="Unassembled WGS sequence"/>
</dbReference>
<evidence type="ECO:0000259" key="2">
    <source>
        <dbReference type="Pfam" id="PF01636"/>
    </source>
</evidence>
<dbReference type="EMBL" id="JAQAGZ010000017">
    <property type="protein sequence ID" value="MCZ8515418.1"/>
    <property type="molecule type" value="Genomic_DNA"/>
</dbReference>
<evidence type="ECO:0000256" key="1">
    <source>
        <dbReference type="ARBA" id="ARBA00038240"/>
    </source>
</evidence>
<dbReference type="InterPro" id="IPR011009">
    <property type="entry name" value="Kinase-like_dom_sf"/>
</dbReference>
<reference evidence="3 4" key="1">
    <citation type="submission" date="2022-12" db="EMBL/GenBank/DDBJ databases">
        <title>Draft genome sequence of Paenibacillus sp. dW9.</title>
        <authorList>
            <person name="Choi E.-W."/>
            <person name="Kim D.-U."/>
        </authorList>
    </citation>
    <scope>NUCLEOTIDE SEQUENCE [LARGE SCALE GENOMIC DNA]</scope>
    <source>
        <strain evidence="4">dW9</strain>
    </source>
</reference>
<proteinExistence type="inferred from homology"/>
<dbReference type="Gene3D" id="3.90.1200.10">
    <property type="match status" value="1"/>
</dbReference>
<dbReference type="SUPFAM" id="SSF56112">
    <property type="entry name" value="Protein kinase-like (PK-like)"/>
    <property type="match status" value="1"/>
</dbReference>
<gene>
    <name evidence="3" type="ORF">O9H85_24010</name>
</gene>
<evidence type="ECO:0000313" key="3">
    <source>
        <dbReference type="EMBL" id="MCZ8515418.1"/>
    </source>
</evidence>
<comment type="caution">
    <text evidence="3">The sequence shown here is derived from an EMBL/GenBank/DDBJ whole genome shotgun (WGS) entry which is preliminary data.</text>
</comment>
<dbReference type="InterPro" id="IPR050249">
    <property type="entry name" value="Pseudomonas-type_ThrB"/>
</dbReference>
<evidence type="ECO:0000313" key="4">
    <source>
        <dbReference type="Proteomes" id="UP001527882"/>
    </source>
</evidence>
<sequence>MFLSDEKLVDIISEYGISQPDITLIRHNENRTYKVTDRVNLNSYLFRIHQPVTKNLEGMQHRRDGLGCELQLLKDIVESGVLTAQTPVPNCNGTMISEIRHEDDTIYCSMLRWIDGRDLTKEDLTQDGFVHELGRETAKLHRFLRTYNRVETQFRPKYGEERIHTMRKQIFSGVEKGLFDLDDYSIVDALFQLIGARLQAMADRPEAWGIIHGDLNKSNILLTPAGCVFIDYSLFGSGYYLYDVAMGALNSIPENRNRFFEGYFEEEAVSEECLMIVEGFMLMSILGYFAFHMENESIHPWIKERMPIFCEKHARPFLSGERIIYHF</sequence>
<dbReference type="InterPro" id="IPR002575">
    <property type="entry name" value="Aminoglycoside_PTrfase"/>
</dbReference>
<accession>A0ABT4QEW3</accession>
<name>A0ABT4QEW3_9BACL</name>
<protein>
    <submittedName>
        <fullName evidence="3">Phosphotransferase</fullName>
    </submittedName>
</protein>
<dbReference type="PANTHER" id="PTHR21064:SF6">
    <property type="entry name" value="AMINOGLYCOSIDE PHOSPHOTRANSFERASE DOMAIN-CONTAINING PROTEIN"/>
    <property type="match status" value="1"/>
</dbReference>
<dbReference type="RefSeq" id="WP_269884024.1">
    <property type="nucleotide sequence ID" value="NZ_JAQAGZ010000017.1"/>
</dbReference>
<comment type="similarity">
    <text evidence="1">Belongs to the pseudomonas-type ThrB family.</text>
</comment>
<dbReference type="Pfam" id="PF01636">
    <property type="entry name" value="APH"/>
    <property type="match status" value="1"/>
</dbReference>
<keyword evidence="4" id="KW-1185">Reference proteome</keyword>
<feature type="domain" description="Aminoglycoside phosphotransferase" evidence="2">
    <location>
        <begin position="22"/>
        <end position="265"/>
    </location>
</feature>